<dbReference type="EMBL" id="CP001841">
    <property type="protein sequence ID" value="AEF80117.1"/>
    <property type="molecule type" value="Genomic_DNA"/>
</dbReference>
<evidence type="ECO:0000313" key="2">
    <source>
        <dbReference type="EMBL" id="AEF80117.1"/>
    </source>
</evidence>
<dbReference type="HOGENOM" id="CLU_040933_2_1_12"/>
<dbReference type="SUPFAM" id="SSF51726">
    <property type="entry name" value="UROD/MetE-like"/>
    <property type="match status" value="1"/>
</dbReference>
<keyword evidence="2" id="KW-0489">Methyltransferase</keyword>
<dbReference type="OrthoDB" id="9780425at2"/>
<keyword evidence="2" id="KW-0808">Transferase</keyword>
<dbReference type="InterPro" id="IPR038071">
    <property type="entry name" value="UROD/MetE-like_sf"/>
</dbReference>
<dbReference type="InterPro" id="IPR052024">
    <property type="entry name" value="Methanogen_methyltrans"/>
</dbReference>
<reference evidence="2 3" key="2">
    <citation type="journal article" date="2011" name="ISME J.">
        <title>RNA-seq reveals cooperative metabolic interactions between two termite-gut spirochete species in co-culture.</title>
        <authorList>
            <person name="Rosenthal A.Z."/>
            <person name="Matson E.G."/>
            <person name="Eldar A."/>
            <person name="Leadbetter J.R."/>
        </authorList>
    </citation>
    <scope>NUCLEOTIDE SEQUENCE [LARGE SCALE GENOMIC DNA]</scope>
    <source>
        <strain evidence="3">ATCC BAA-888 / DSM 13862 / ZAS-9</strain>
    </source>
</reference>
<dbReference type="GO" id="GO:0004853">
    <property type="term" value="F:uroporphyrinogen decarboxylase activity"/>
    <property type="evidence" value="ECO:0007669"/>
    <property type="project" value="InterPro"/>
</dbReference>
<dbReference type="KEGG" id="taz:TREAZ_2279"/>
<gene>
    <name evidence="2" type="ordered locus">TREAZ_2279</name>
</gene>
<dbReference type="STRING" id="545695.TREAZ_2279"/>
<evidence type="ECO:0000259" key="1">
    <source>
        <dbReference type="Pfam" id="PF01208"/>
    </source>
</evidence>
<dbReference type="RefSeq" id="WP_015709773.1">
    <property type="nucleotide sequence ID" value="NC_015577.1"/>
</dbReference>
<accession>F5Y826</accession>
<feature type="domain" description="Uroporphyrinogen decarboxylase (URO-D)" evidence="1">
    <location>
        <begin position="7"/>
        <end position="338"/>
    </location>
</feature>
<dbReference type="Pfam" id="PF01208">
    <property type="entry name" value="URO-D"/>
    <property type="match status" value="1"/>
</dbReference>
<dbReference type="InterPro" id="IPR000257">
    <property type="entry name" value="Uroporphyrinogen_deCOase"/>
</dbReference>
<sequence>MHDKMSPKERVMAIFKRQETDKAAVINPTSILTMDTLKKIGLKNPDVHIDAEKMAAAAGACQELCGFDSVMPKFSVVHSAAALGATVDWQSDDLMPVIRQHPITEPEQFKMPGDFLDKPEIKVILDALRLLKKRYGDTIAIIGKVFGPWTTAYNLCGTQEFLIETALDPEKAARYLEVFTPPPVIFAEAQFDAGADIVLWCDHVSGDLCSPKAYADLLLPVHQKITGGLLKKKGPLIHHACGKTTDRIKYFAESGFDAFHFDSRNNTKDALREAGGKILLTGAVCNNGVLFGGTPDDVRTQVRQLLDDGIRLISPECAIPLKTPNENLRAIRRAVDEYYSQAETVV</sequence>
<dbReference type="NCBIfam" id="NF004889">
    <property type="entry name" value="PRK06252.1"/>
    <property type="match status" value="1"/>
</dbReference>
<proteinExistence type="predicted"/>
<dbReference type="InParanoid" id="F5Y826"/>
<dbReference type="GO" id="GO:0006779">
    <property type="term" value="P:porphyrin-containing compound biosynthetic process"/>
    <property type="evidence" value="ECO:0007669"/>
    <property type="project" value="InterPro"/>
</dbReference>
<evidence type="ECO:0000313" key="3">
    <source>
        <dbReference type="Proteomes" id="UP000009222"/>
    </source>
</evidence>
<dbReference type="PANTHER" id="PTHR47099">
    <property type="entry name" value="METHYLCOBAMIDE:COM METHYLTRANSFERASE MTBA"/>
    <property type="match status" value="1"/>
</dbReference>
<dbReference type="Gene3D" id="3.20.20.210">
    <property type="match status" value="1"/>
</dbReference>
<dbReference type="GO" id="GO:0032259">
    <property type="term" value="P:methylation"/>
    <property type="evidence" value="ECO:0007669"/>
    <property type="project" value="UniProtKB-KW"/>
</dbReference>
<name>F5Y826_LEAAZ</name>
<reference evidence="3" key="1">
    <citation type="submission" date="2009-12" db="EMBL/GenBank/DDBJ databases">
        <title>Complete sequence of Treponema azotonutricium strain ZAS-9.</title>
        <authorList>
            <person name="Tetu S.G."/>
            <person name="Matson E."/>
            <person name="Ren Q."/>
            <person name="Seshadri R."/>
            <person name="Elbourne L."/>
            <person name="Hassan K.A."/>
            <person name="Durkin A."/>
            <person name="Radune D."/>
            <person name="Mohamoud Y."/>
            <person name="Shay R."/>
            <person name="Jin S."/>
            <person name="Zhang X."/>
            <person name="Lucey K."/>
            <person name="Ballor N.R."/>
            <person name="Ottesen E."/>
            <person name="Rosenthal R."/>
            <person name="Allen A."/>
            <person name="Leadbetter J.R."/>
            <person name="Paulsen I.T."/>
        </authorList>
    </citation>
    <scope>NUCLEOTIDE SEQUENCE [LARGE SCALE GENOMIC DNA]</scope>
    <source>
        <strain evidence="3">ATCC BAA-888 / DSM 13862 / ZAS-9</strain>
    </source>
</reference>
<dbReference type="eggNOG" id="COG0407">
    <property type="taxonomic scope" value="Bacteria"/>
</dbReference>
<keyword evidence="3" id="KW-1185">Reference proteome</keyword>
<dbReference type="Proteomes" id="UP000009222">
    <property type="component" value="Chromosome"/>
</dbReference>
<organism evidence="2 3">
    <name type="scientific">Leadbettera azotonutricia (strain ATCC BAA-888 / DSM 13862 / ZAS-9)</name>
    <name type="common">Treponema azotonutricium</name>
    <dbReference type="NCBI Taxonomy" id="545695"/>
    <lineage>
        <taxon>Bacteria</taxon>
        <taxon>Pseudomonadati</taxon>
        <taxon>Spirochaetota</taxon>
        <taxon>Spirochaetia</taxon>
        <taxon>Spirochaetales</taxon>
        <taxon>Breznakiellaceae</taxon>
        <taxon>Leadbettera</taxon>
    </lineage>
</organism>
<protein>
    <submittedName>
        <fullName evidence="2">Methyltransferase MtaA/CmuA</fullName>
    </submittedName>
</protein>
<dbReference type="AlphaFoldDB" id="F5Y826"/>
<dbReference type="GO" id="GO:0008168">
    <property type="term" value="F:methyltransferase activity"/>
    <property type="evidence" value="ECO:0007669"/>
    <property type="project" value="UniProtKB-KW"/>
</dbReference>
<dbReference type="PANTHER" id="PTHR47099:SF1">
    <property type="entry name" value="METHYLCOBAMIDE:COM METHYLTRANSFERASE MTBA"/>
    <property type="match status" value="1"/>
</dbReference>